<dbReference type="PANTHER" id="PTHR44858:SF1">
    <property type="entry name" value="UDP-N-ACETYLGLUCOSAMINE--PEPTIDE N-ACETYLGLUCOSAMINYLTRANSFERASE SPINDLY-RELATED"/>
    <property type="match status" value="1"/>
</dbReference>
<organism evidence="4 5">
    <name type="scientific">Nostoc linckia z8</name>
    <dbReference type="NCBI Taxonomy" id="1628746"/>
    <lineage>
        <taxon>Bacteria</taxon>
        <taxon>Bacillati</taxon>
        <taxon>Cyanobacteriota</taxon>
        <taxon>Cyanophyceae</taxon>
        <taxon>Nostocales</taxon>
        <taxon>Nostocaceae</taxon>
        <taxon>Nostoc</taxon>
    </lineage>
</organism>
<dbReference type="Pfam" id="PF13432">
    <property type="entry name" value="TPR_16"/>
    <property type="match status" value="3"/>
</dbReference>
<protein>
    <submittedName>
        <fullName evidence="4">Tetratricopeptide TPR_2 repeat-containing protein</fullName>
    </submittedName>
</protein>
<evidence type="ECO:0000256" key="2">
    <source>
        <dbReference type="ARBA" id="ARBA00022803"/>
    </source>
</evidence>
<dbReference type="EMBL" id="LAHD01000024">
    <property type="protein sequence ID" value="PHK04571.1"/>
    <property type="molecule type" value="Genomic_DNA"/>
</dbReference>
<keyword evidence="2 3" id="KW-0802">TPR repeat</keyword>
<proteinExistence type="predicted"/>
<reference evidence="4 5" key="1">
    <citation type="submission" date="2015-02" db="EMBL/GenBank/DDBJ databases">
        <title>Nostoc linckia genome annotation.</title>
        <authorList>
            <person name="Zhou Z."/>
        </authorList>
    </citation>
    <scope>NUCLEOTIDE SEQUENCE [LARGE SCALE GENOMIC DNA]</scope>
    <source>
        <strain evidence="5">z8</strain>
    </source>
</reference>
<accession>A0A9Q5ZDM5</accession>
<evidence type="ECO:0000256" key="3">
    <source>
        <dbReference type="PROSITE-ProRule" id="PRU00339"/>
    </source>
</evidence>
<dbReference type="InterPro" id="IPR019734">
    <property type="entry name" value="TPR_rpt"/>
</dbReference>
<dbReference type="SMART" id="SM00028">
    <property type="entry name" value="TPR"/>
    <property type="match status" value="7"/>
</dbReference>
<feature type="repeat" description="TPR" evidence="3">
    <location>
        <begin position="410"/>
        <end position="443"/>
    </location>
</feature>
<evidence type="ECO:0000256" key="1">
    <source>
        <dbReference type="ARBA" id="ARBA00022737"/>
    </source>
</evidence>
<dbReference type="InterPro" id="IPR011990">
    <property type="entry name" value="TPR-like_helical_dom_sf"/>
</dbReference>
<dbReference type="RefSeq" id="WP_099068154.1">
    <property type="nucleotide sequence ID" value="NZ_LAHD01000024.1"/>
</dbReference>
<keyword evidence="1" id="KW-0677">Repeat</keyword>
<dbReference type="PROSITE" id="PS50005">
    <property type="entry name" value="TPR"/>
    <property type="match status" value="2"/>
</dbReference>
<sequence length="545" mass="61359">MSKNTVSYLVSLTQSFGVELNFYLVLDQKPTRQEQKLKTLNQYVQQYPSGWKKRLELANLLYAIGQWERAVEEYRQVIERQPLLIEVRLKLGKILQLIGQDSEAIAVYESALPIAQNEPTRQHIRGAIAICIGDSQGAIAAFESAATLEPDNVAHWLALGQVHMGREDAIAALRAFDAVLSLDSDDIIALINSYDALMALGNVREAGRRLSKVGELAPDDFRLLKRQIDNRCRMRLVFDDEGKQTKQMISYALRLAPGAAAIHELLAYYHLFRGEWAKGVRVLAKFTQEHPNNPSGWYYYGRCLFHTGEYQQAVQAMLKVYYLYPKDREIYRALCEILLTVEMTFPPEPLLGRERENTTLASVVEEMLERFAEHWSVWATAGRVLVEGFQEIERGCSVSGRGTQLQPNLADSWFRHGRVLALAGKHQEAVEALSQGCQLLPEAGSYLPSVSAAVWLGESYRVLGNDAASRQWWQEACQLTKELMELDPAMACYWQGRALEGLEDVSGAIEAYRSALSQQLLYPARGEVQEALKRLSPKAQKSSGS</sequence>
<name>A0A9Q5ZDM5_NOSLI</name>
<feature type="repeat" description="TPR" evidence="3">
    <location>
        <begin position="294"/>
        <end position="327"/>
    </location>
</feature>
<gene>
    <name evidence="4" type="ORF">VF08_10765</name>
</gene>
<dbReference type="SUPFAM" id="SSF48452">
    <property type="entry name" value="TPR-like"/>
    <property type="match status" value="3"/>
</dbReference>
<dbReference type="AlphaFoldDB" id="A0A9Q5ZDM5"/>
<dbReference type="GeneID" id="57096051"/>
<dbReference type="InterPro" id="IPR050498">
    <property type="entry name" value="Ycf3"/>
</dbReference>
<evidence type="ECO:0000313" key="5">
    <source>
        <dbReference type="Proteomes" id="UP000222310"/>
    </source>
</evidence>
<comment type="caution">
    <text evidence="4">The sequence shown here is derived from an EMBL/GenBank/DDBJ whole genome shotgun (WGS) entry which is preliminary data.</text>
</comment>
<dbReference type="Proteomes" id="UP000222310">
    <property type="component" value="Unassembled WGS sequence"/>
</dbReference>
<evidence type="ECO:0000313" key="4">
    <source>
        <dbReference type="EMBL" id="PHK04571.1"/>
    </source>
</evidence>
<dbReference type="PANTHER" id="PTHR44858">
    <property type="entry name" value="TETRATRICOPEPTIDE REPEAT PROTEIN 6"/>
    <property type="match status" value="1"/>
</dbReference>
<dbReference type="Gene3D" id="1.25.40.10">
    <property type="entry name" value="Tetratricopeptide repeat domain"/>
    <property type="match status" value="4"/>
</dbReference>